<dbReference type="NCBIfam" id="TIGR03401">
    <property type="entry name" value="cyanamide_fam"/>
    <property type="match status" value="1"/>
</dbReference>
<dbReference type="Proteomes" id="UP000184300">
    <property type="component" value="Unassembled WGS sequence"/>
</dbReference>
<dbReference type="EMBL" id="KV878899">
    <property type="protein sequence ID" value="OJJ83592.1"/>
    <property type="molecule type" value="Genomic_DNA"/>
</dbReference>
<name>A0A1L9VI89_ASPGL</name>
<accession>A0A1L9VI89</accession>
<evidence type="ECO:0000313" key="1">
    <source>
        <dbReference type="EMBL" id="OJJ83592.1"/>
    </source>
</evidence>
<organism evidence="1 2">
    <name type="scientific">Aspergillus glaucus CBS 516.65</name>
    <dbReference type="NCBI Taxonomy" id="1160497"/>
    <lineage>
        <taxon>Eukaryota</taxon>
        <taxon>Fungi</taxon>
        <taxon>Dikarya</taxon>
        <taxon>Ascomycota</taxon>
        <taxon>Pezizomycotina</taxon>
        <taxon>Eurotiomycetes</taxon>
        <taxon>Eurotiomycetidae</taxon>
        <taxon>Eurotiales</taxon>
        <taxon>Aspergillaceae</taxon>
        <taxon>Aspergillus</taxon>
        <taxon>Aspergillus subgen. Aspergillus</taxon>
    </lineage>
</organism>
<dbReference type="VEuPathDB" id="FungiDB:ASPGLDRAFT_173094"/>
<dbReference type="PANTHER" id="PTHR35569:SF1">
    <property type="entry name" value="CYANAMIDE HYDRATASE DDI2-RELATED"/>
    <property type="match status" value="1"/>
</dbReference>
<dbReference type="InterPro" id="IPR017771">
    <property type="entry name" value="Cyanamide_hydratase_HD"/>
</dbReference>
<protein>
    <recommendedName>
        <fullName evidence="3">HD/PDEase domain-containing protein</fullName>
    </recommendedName>
</protein>
<dbReference type="OrthoDB" id="409121at2759"/>
<dbReference type="InterPro" id="IPR003607">
    <property type="entry name" value="HD/PDEase_dom"/>
</dbReference>
<dbReference type="CDD" id="cd00077">
    <property type="entry name" value="HDc"/>
    <property type="match status" value="1"/>
</dbReference>
<sequence>MTSPITTYGLTPVPASSSTLLTTSRGPPQHPTALPITALPIPSTPLATRINTYALSNLTPQTYNHSRRVYHYGLAIKYHRFPEWEFSDETYFCACMLHDIGATEKNLTSTRLSFEFAGGILALRVLQSVNPGTELDGGGVDVDGDIDAEERVDKGREIAPQDQAESIAEAIMRHQDLCEKGKITALGQLLQLATILDNTGAHESLIYPSTIEKITGHFPRMKWSSCFAATIQREISLKPWAHSTVLGEEEFPKKILGNTLMAPYE</sequence>
<gene>
    <name evidence="1" type="ORF">ASPGLDRAFT_173094</name>
</gene>
<evidence type="ECO:0000313" key="2">
    <source>
        <dbReference type="Proteomes" id="UP000184300"/>
    </source>
</evidence>
<evidence type="ECO:0008006" key="3">
    <source>
        <dbReference type="Google" id="ProtNLM"/>
    </source>
</evidence>
<dbReference type="SUPFAM" id="SSF109604">
    <property type="entry name" value="HD-domain/PDEase-like"/>
    <property type="match status" value="1"/>
</dbReference>
<reference evidence="2" key="1">
    <citation type="journal article" date="2017" name="Genome Biol.">
        <title>Comparative genomics reveals high biological diversity and specific adaptations in the industrially and medically important fungal genus Aspergillus.</title>
        <authorList>
            <person name="de Vries R.P."/>
            <person name="Riley R."/>
            <person name="Wiebenga A."/>
            <person name="Aguilar-Osorio G."/>
            <person name="Amillis S."/>
            <person name="Uchima C.A."/>
            <person name="Anderluh G."/>
            <person name="Asadollahi M."/>
            <person name="Askin M."/>
            <person name="Barry K."/>
            <person name="Battaglia E."/>
            <person name="Bayram O."/>
            <person name="Benocci T."/>
            <person name="Braus-Stromeyer S.A."/>
            <person name="Caldana C."/>
            <person name="Canovas D."/>
            <person name="Cerqueira G.C."/>
            <person name="Chen F."/>
            <person name="Chen W."/>
            <person name="Choi C."/>
            <person name="Clum A."/>
            <person name="Dos Santos R.A."/>
            <person name="Damasio A.R."/>
            <person name="Diallinas G."/>
            <person name="Emri T."/>
            <person name="Fekete E."/>
            <person name="Flipphi M."/>
            <person name="Freyberg S."/>
            <person name="Gallo A."/>
            <person name="Gournas C."/>
            <person name="Habgood R."/>
            <person name="Hainaut M."/>
            <person name="Harispe M.L."/>
            <person name="Henrissat B."/>
            <person name="Hilden K.S."/>
            <person name="Hope R."/>
            <person name="Hossain A."/>
            <person name="Karabika E."/>
            <person name="Karaffa L."/>
            <person name="Karanyi Z."/>
            <person name="Krasevec N."/>
            <person name="Kuo A."/>
            <person name="Kusch H."/>
            <person name="LaButti K."/>
            <person name="Lagendijk E.L."/>
            <person name="Lapidus A."/>
            <person name="Levasseur A."/>
            <person name="Lindquist E."/>
            <person name="Lipzen A."/>
            <person name="Logrieco A.F."/>
            <person name="MacCabe A."/>
            <person name="Maekelae M.R."/>
            <person name="Malavazi I."/>
            <person name="Melin P."/>
            <person name="Meyer V."/>
            <person name="Mielnichuk N."/>
            <person name="Miskei M."/>
            <person name="Molnar A.P."/>
            <person name="Mule G."/>
            <person name="Ngan C.Y."/>
            <person name="Orejas M."/>
            <person name="Orosz E."/>
            <person name="Ouedraogo J.P."/>
            <person name="Overkamp K.M."/>
            <person name="Park H.-S."/>
            <person name="Perrone G."/>
            <person name="Piumi F."/>
            <person name="Punt P.J."/>
            <person name="Ram A.F."/>
            <person name="Ramon A."/>
            <person name="Rauscher S."/>
            <person name="Record E."/>
            <person name="Riano-Pachon D.M."/>
            <person name="Robert V."/>
            <person name="Roehrig J."/>
            <person name="Ruller R."/>
            <person name="Salamov A."/>
            <person name="Salih N.S."/>
            <person name="Samson R.A."/>
            <person name="Sandor E."/>
            <person name="Sanguinetti M."/>
            <person name="Schuetze T."/>
            <person name="Sepcic K."/>
            <person name="Shelest E."/>
            <person name="Sherlock G."/>
            <person name="Sophianopoulou V."/>
            <person name="Squina F.M."/>
            <person name="Sun H."/>
            <person name="Susca A."/>
            <person name="Todd R.B."/>
            <person name="Tsang A."/>
            <person name="Unkles S.E."/>
            <person name="van de Wiele N."/>
            <person name="van Rossen-Uffink D."/>
            <person name="Oliveira J.V."/>
            <person name="Vesth T.C."/>
            <person name="Visser J."/>
            <person name="Yu J.-H."/>
            <person name="Zhou M."/>
            <person name="Andersen M.R."/>
            <person name="Archer D.B."/>
            <person name="Baker S.E."/>
            <person name="Benoit I."/>
            <person name="Brakhage A.A."/>
            <person name="Braus G.H."/>
            <person name="Fischer R."/>
            <person name="Frisvad J.C."/>
            <person name="Goldman G.H."/>
            <person name="Houbraken J."/>
            <person name="Oakley B."/>
            <person name="Pocsi I."/>
            <person name="Scazzocchio C."/>
            <person name="Seiboth B."/>
            <person name="vanKuyk P.A."/>
            <person name="Wortman J."/>
            <person name="Dyer P.S."/>
            <person name="Grigoriev I.V."/>
        </authorList>
    </citation>
    <scope>NUCLEOTIDE SEQUENCE [LARGE SCALE GENOMIC DNA]</scope>
    <source>
        <strain evidence="2">CBS 516.65</strain>
    </source>
</reference>
<dbReference type="Gene3D" id="1.10.3210.10">
    <property type="entry name" value="Hypothetical protein af1432"/>
    <property type="match status" value="1"/>
</dbReference>
<dbReference type="RefSeq" id="XP_022400290.1">
    <property type="nucleotide sequence ID" value="XM_022542785.1"/>
</dbReference>
<dbReference type="GeneID" id="34459046"/>
<dbReference type="PANTHER" id="PTHR35569">
    <property type="entry name" value="CYANAMIDE HYDRATASE DDI2-RELATED"/>
    <property type="match status" value="1"/>
</dbReference>
<keyword evidence="2" id="KW-1185">Reference proteome</keyword>
<dbReference type="AlphaFoldDB" id="A0A1L9VI89"/>
<proteinExistence type="predicted"/>